<accession>A0A0C2YJC6</accession>
<protein>
    <submittedName>
        <fullName evidence="1">Uncharacterized protein</fullName>
    </submittedName>
</protein>
<gene>
    <name evidence="1" type="ORF">M413DRAFT_445834</name>
</gene>
<evidence type="ECO:0000313" key="2">
    <source>
        <dbReference type="Proteomes" id="UP000053424"/>
    </source>
</evidence>
<dbReference type="AlphaFoldDB" id="A0A0C2YJC6"/>
<dbReference type="HOGENOM" id="CLU_3014382_0_0_1"/>
<reference evidence="1 2" key="1">
    <citation type="submission" date="2014-04" db="EMBL/GenBank/DDBJ databases">
        <authorList>
            <consortium name="DOE Joint Genome Institute"/>
            <person name="Kuo A."/>
            <person name="Gay G."/>
            <person name="Dore J."/>
            <person name="Kohler A."/>
            <person name="Nagy L.G."/>
            <person name="Floudas D."/>
            <person name="Copeland A."/>
            <person name="Barry K.W."/>
            <person name="Cichocki N."/>
            <person name="Veneault-Fourrey C."/>
            <person name="LaButti K."/>
            <person name="Lindquist E.A."/>
            <person name="Lipzen A."/>
            <person name="Lundell T."/>
            <person name="Morin E."/>
            <person name="Murat C."/>
            <person name="Sun H."/>
            <person name="Tunlid A."/>
            <person name="Henrissat B."/>
            <person name="Grigoriev I.V."/>
            <person name="Hibbett D.S."/>
            <person name="Martin F."/>
            <person name="Nordberg H.P."/>
            <person name="Cantor M.N."/>
            <person name="Hua S.X."/>
        </authorList>
    </citation>
    <scope>NUCLEOTIDE SEQUENCE [LARGE SCALE GENOMIC DNA]</scope>
    <source>
        <strain evidence="2">h7</strain>
    </source>
</reference>
<proteinExistence type="predicted"/>
<dbReference type="Proteomes" id="UP000053424">
    <property type="component" value="Unassembled WGS sequence"/>
</dbReference>
<sequence length="56" mass="6443">MRSILDFVGTQKGACVAYATYSRILAKNRPTMKTDPIRRYPRFSAYILENNNLCGR</sequence>
<dbReference type="EMBL" id="KN831781">
    <property type="protein sequence ID" value="KIM41112.1"/>
    <property type="molecule type" value="Genomic_DNA"/>
</dbReference>
<name>A0A0C2YJC6_HEBCY</name>
<reference evidence="2" key="2">
    <citation type="submission" date="2015-01" db="EMBL/GenBank/DDBJ databases">
        <title>Evolutionary Origins and Diversification of the Mycorrhizal Mutualists.</title>
        <authorList>
            <consortium name="DOE Joint Genome Institute"/>
            <consortium name="Mycorrhizal Genomics Consortium"/>
            <person name="Kohler A."/>
            <person name="Kuo A."/>
            <person name="Nagy L.G."/>
            <person name="Floudas D."/>
            <person name="Copeland A."/>
            <person name="Barry K.W."/>
            <person name="Cichocki N."/>
            <person name="Veneault-Fourrey C."/>
            <person name="LaButti K."/>
            <person name="Lindquist E.A."/>
            <person name="Lipzen A."/>
            <person name="Lundell T."/>
            <person name="Morin E."/>
            <person name="Murat C."/>
            <person name="Riley R."/>
            <person name="Ohm R."/>
            <person name="Sun H."/>
            <person name="Tunlid A."/>
            <person name="Henrissat B."/>
            <person name="Grigoriev I.V."/>
            <person name="Hibbett D.S."/>
            <person name="Martin F."/>
        </authorList>
    </citation>
    <scope>NUCLEOTIDE SEQUENCE [LARGE SCALE GENOMIC DNA]</scope>
    <source>
        <strain evidence="2">h7</strain>
    </source>
</reference>
<keyword evidence="2" id="KW-1185">Reference proteome</keyword>
<evidence type="ECO:0000313" key="1">
    <source>
        <dbReference type="EMBL" id="KIM41112.1"/>
    </source>
</evidence>
<organism evidence="1 2">
    <name type="scientific">Hebeloma cylindrosporum</name>
    <dbReference type="NCBI Taxonomy" id="76867"/>
    <lineage>
        <taxon>Eukaryota</taxon>
        <taxon>Fungi</taxon>
        <taxon>Dikarya</taxon>
        <taxon>Basidiomycota</taxon>
        <taxon>Agaricomycotina</taxon>
        <taxon>Agaricomycetes</taxon>
        <taxon>Agaricomycetidae</taxon>
        <taxon>Agaricales</taxon>
        <taxon>Agaricineae</taxon>
        <taxon>Hymenogastraceae</taxon>
        <taxon>Hebeloma</taxon>
    </lineage>
</organism>